<reference evidence="4" key="2">
    <citation type="submission" date="2020-08" db="EMBL/GenBank/DDBJ databases">
        <title>Plant Genome Project.</title>
        <authorList>
            <person name="Zhang R.-G."/>
        </authorList>
    </citation>
    <scope>NUCLEOTIDE SEQUENCE</scope>
    <source>
        <strain evidence="4">Huo1</strain>
        <tissue evidence="4">Leaf</tissue>
    </source>
</reference>
<evidence type="ECO:0008006" key="6">
    <source>
        <dbReference type="Google" id="ProtNLM"/>
    </source>
</evidence>
<dbReference type="GO" id="GO:0008194">
    <property type="term" value="F:UDP-glycosyltransferase activity"/>
    <property type="evidence" value="ECO:0007669"/>
    <property type="project" value="InterPro"/>
</dbReference>
<proteinExistence type="inferred from homology"/>
<dbReference type="AlphaFoldDB" id="A0A8X8Y9C3"/>
<evidence type="ECO:0000256" key="1">
    <source>
        <dbReference type="ARBA" id="ARBA00009995"/>
    </source>
</evidence>
<evidence type="ECO:0000256" key="3">
    <source>
        <dbReference type="RuleBase" id="RU003718"/>
    </source>
</evidence>
<reference evidence="4" key="1">
    <citation type="submission" date="2018-01" db="EMBL/GenBank/DDBJ databases">
        <authorList>
            <person name="Mao J.F."/>
        </authorList>
    </citation>
    <scope>NUCLEOTIDE SEQUENCE</scope>
    <source>
        <strain evidence="4">Huo1</strain>
        <tissue evidence="4">Leaf</tissue>
    </source>
</reference>
<sequence length="335" mass="37374">MFPWLAHAHISSYLSRRNFTVHLCSTAANFKSIENNIGTSIRIVQLHLPETHLPHHLHTTNGLPPRLKHTLDTAAPELRRVLAQIRPDLLVYDFFQPWAVSLGVPAVEFIASSATMMAYLFHCFSKPAASFPFPEIYYRDYELPALAAGERVRRDVFDGVGLSNGVVFIKGLEDNKIVLEDSLPLGFLERVEGRGLVVEGWAPQAQILGHESVVGFVSHCGCSSMMESMKFGVPIIAMPMHLDQPLNDRLVEQIGVGVEVVRGMLEREAVAAVIRSVVADEGVRRSAVSMSEKLQVKVDQEIEEVVQVLVKLCESNKKNKTNDLLIFGYFFISRL</sequence>
<dbReference type="Proteomes" id="UP000298416">
    <property type="component" value="Unassembled WGS sequence"/>
</dbReference>
<dbReference type="CDD" id="cd03784">
    <property type="entry name" value="GT1_Gtf-like"/>
    <property type="match status" value="1"/>
</dbReference>
<comment type="similarity">
    <text evidence="1 3">Belongs to the UDP-glycosyltransferase family.</text>
</comment>
<dbReference type="SUPFAM" id="SSF53756">
    <property type="entry name" value="UDP-Glycosyltransferase/glycogen phosphorylase"/>
    <property type="match status" value="1"/>
</dbReference>
<dbReference type="GO" id="GO:1901137">
    <property type="term" value="P:carbohydrate derivative biosynthetic process"/>
    <property type="evidence" value="ECO:0007669"/>
    <property type="project" value="UniProtKB-ARBA"/>
</dbReference>
<dbReference type="PANTHER" id="PTHR48044">
    <property type="entry name" value="GLYCOSYLTRANSFERASE"/>
    <property type="match status" value="1"/>
</dbReference>
<dbReference type="PROSITE" id="PS00375">
    <property type="entry name" value="UDPGT"/>
    <property type="match status" value="1"/>
</dbReference>
<dbReference type="InterPro" id="IPR002213">
    <property type="entry name" value="UDP_glucos_trans"/>
</dbReference>
<accession>A0A8X8Y9C3</accession>
<comment type="caution">
    <text evidence="4">The sequence shown here is derived from an EMBL/GenBank/DDBJ whole genome shotgun (WGS) entry which is preliminary data.</text>
</comment>
<gene>
    <name evidence="4" type="ORF">SASPL_106842</name>
</gene>
<keyword evidence="5" id="KW-1185">Reference proteome</keyword>
<keyword evidence="2 3" id="KW-0808">Transferase</keyword>
<evidence type="ECO:0000313" key="5">
    <source>
        <dbReference type="Proteomes" id="UP000298416"/>
    </source>
</evidence>
<dbReference type="Gene3D" id="3.40.50.2000">
    <property type="entry name" value="Glycogen Phosphorylase B"/>
    <property type="match status" value="2"/>
</dbReference>
<protein>
    <recommendedName>
        <fullName evidence="6">UDP-glycosyltransferases domain-containing protein</fullName>
    </recommendedName>
</protein>
<dbReference type="InterPro" id="IPR035595">
    <property type="entry name" value="UDP_glycos_trans_CS"/>
</dbReference>
<dbReference type="PANTHER" id="PTHR48044:SF39">
    <property type="entry name" value="GLYCOSYLTRANSFERASE"/>
    <property type="match status" value="1"/>
</dbReference>
<name>A0A8X8Y9C3_SALSN</name>
<evidence type="ECO:0000256" key="2">
    <source>
        <dbReference type="ARBA" id="ARBA00022679"/>
    </source>
</evidence>
<keyword evidence="3" id="KW-0328">Glycosyltransferase</keyword>
<dbReference type="EMBL" id="PNBA02000003">
    <property type="protein sequence ID" value="KAG6428805.1"/>
    <property type="molecule type" value="Genomic_DNA"/>
</dbReference>
<dbReference type="Pfam" id="PF00201">
    <property type="entry name" value="UDPGT"/>
    <property type="match status" value="1"/>
</dbReference>
<organism evidence="4">
    <name type="scientific">Salvia splendens</name>
    <name type="common">Scarlet sage</name>
    <dbReference type="NCBI Taxonomy" id="180675"/>
    <lineage>
        <taxon>Eukaryota</taxon>
        <taxon>Viridiplantae</taxon>
        <taxon>Streptophyta</taxon>
        <taxon>Embryophyta</taxon>
        <taxon>Tracheophyta</taxon>
        <taxon>Spermatophyta</taxon>
        <taxon>Magnoliopsida</taxon>
        <taxon>eudicotyledons</taxon>
        <taxon>Gunneridae</taxon>
        <taxon>Pentapetalae</taxon>
        <taxon>asterids</taxon>
        <taxon>lamiids</taxon>
        <taxon>Lamiales</taxon>
        <taxon>Lamiaceae</taxon>
        <taxon>Nepetoideae</taxon>
        <taxon>Mentheae</taxon>
        <taxon>Salviinae</taxon>
        <taxon>Salvia</taxon>
        <taxon>Salvia subgen. Calosphace</taxon>
        <taxon>core Calosphace</taxon>
    </lineage>
</organism>
<evidence type="ECO:0000313" key="4">
    <source>
        <dbReference type="EMBL" id="KAG6428805.1"/>
    </source>
</evidence>